<protein>
    <recommendedName>
        <fullName evidence="6">Succinate dehydrogenase assembly factor 4, mitochondrial</fullName>
    </recommendedName>
</protein>
<reference evidence="4" key="1">
    <citation type="submission" date="2019-08" db="EMBL/GenBank/DDBJ databases">
        <title>The improved chromosome-level genome for the pearl oyster Pinctada fucata martensii using PacBio sequencing and Hi-C.</title>
        <authorList>
            <person name="Zheng Z."/>
        </authorList>
    </citation>
    <scope>NUCLEOTIDE SEQUENCE</scope>
    <source>
        <strain evidence="4">ZZ-2019</strain>
        <tissue evidence="4">Adductor muscle</tissue>
    </source>
</reference>
<feature type="region of interest" description="Disordered" evidence="3">
    <location>
        <begin position="1"/>
        <end position="67"/>
    </location>
</feature>
<feature type="coiled-coil region" evidence="2">
    <location>
        <begin position="1076"/>
        <end position="1204"/>
    </location>
</feature>
<feature type="compositionally biased region" description="Basic and acidic residues" evidence="3">
    <location>
        <begin position="1493"/>
        <end position="1506"/>
    </location>
</feature>
<dbReference type="PANTHER" id="PTHR37476:SF1">
    <property type="entry name" value="COILED-COIL DOMAIN-CONTAINING PROTEIN 171"/>
    <property type="match status" value="1"/>
</dbReference>
<feature type="compositionally biased region" description="Basic and acidic residues" evidence="3">
    <location>
        <begin position="15"/>
        <end position="45"/>
    </location>
</feature>
<feature type="coiled-coil region" evidence="2">
    <location>
        <begin position="1253"/>
        <end position="1280"/>
    </location>
</feature>
<feature type="region of interest" description="Disordered" evidence="3">
    <location>
        <begin position="451"/>
        <end position="472"/>
    </location>
</feature>
<dbReference type="PANTHER" id="PTHR37476">
    <property type="entry name" value="COILED-COIL DOMAIN-CONTAINING PROTEIN 171"/>
    <property type="match status" value="1"/>
</dbReference>
<evidence type="ECO:0008006" key="6">
    <source>
        <dbReference type="Google" id="ProtNLM"/>
    </source>
</evidence>
<keyword evidence="5" id="KW-1185">Reference proteome</keyword>
<dbReference type="Proteomes" id="UP001186944">
    <property type="component" value="Unassembled WGS sequence"/>
</dbReference>
<evidence type="ECO:0000256" key="1">
    <source>
        <dbReference type="ARBA" id="ARBA00005701"/>
    </source>
</evidence>
<feature type="region of interest" description="Disordered" evidence="3">
    <location>
        <begin position="1288"/>
        <end position="1319"/>
    </location>
</feature>
<name>A0AA88YE62_PINIB</name>
<feature type="coiled-coil region" evidence="2">
    <location>
        <begin position="642"/>
        <end position="683"/>
    </location>
</feature>
<feature type="compositionally biased region" description="Basic and acidic residues" evidence="3">
    <location>
        <begin position="1468"/>
        <end position="1477"/>
    </location>
</feature>
<feature type="coiled-coil region" evidence="2">
    <location>
        <begin position="475"/>
        <end position="593"/>
    </location>
</feature>
<accession>A0AA88YE62</accession>
<dbReference type="Pfam" id="PF07896">
    <property type="entry name" value="DUF1674"/>
    <property type="match status" value="1"/>
</dbReference>
<dbReference type="InterPro" id="IPR012875">
    <property type="entry name" value="SDHF4"/>
</dbReference>
<feature type="coiled-coil region" evidence="2">
    <location>
        <begin position="238"/>
        <end position="430"/>
    </location>
</feature>
<evidence type="ECO:0000256" key="3">
    <source>
        <dbReference type="SAM" id="MobiDB-lite"/>
    </source>
</evidence>
<comment type="similarity">
    <text evidence="1">Belongs to the SDHAF4 family.</text>
</comment>
<feature type="compositionally biased region" description="Basic and acidic residues" evidence="3">
    <location>
        <begin position="1288"/>
        <end position="1302"/>
    </location>
</feature>
<evidence type="ECO:0000313" key="5">
    <source>
        <dbReference type="Proteomes" id="UP001186944"/>
    </source>
</evidence>
<comment type="caution">
    <text evidence="4">The sequence shown here is derived from an EMBL/GenBank/DDBJ whole genome shotgun (WGS) entry which is preliminary data.</text>
</comment>
<evidence type="ECO:0000256" key="2">
    <source>
        <dbReference type="SAM" id="Coils"/>
    </source>
</evidence>
<sequence>MDSLTTKSSVMDVDIDQRSESHMSGIDREKGDQTPKPYMKSDDTIHGVTPDWKMSFSRSPGSEDVGKYRLENNQLRLQVKQLNMELQSEQDTIAQVRRRLNTVEKDRLEAASKANAEIAELESQVARLRAQLEKGEASRQNLEFELTKARRDVNQQRQSTLEKESVLADTKEQLQSRIHDLSDHLKSMEHQLEVHRNNSDENDRGFRRKLEEKDHDLAKKQTEFDLIRAERDKLDSLVLQHESAISEFSEKIQQLEGDRKNQTENLRRTLTEIEYAKEREDRLKKDLEMSLQRLRSVEENIEAERAAHLETKFNSEIIQLRVRDLEGALEVEKSANDEANKAIDRLTKQIKELETSYEEERKNGRDLSIKLEKVEREYSSVKRQLTSEVDNKKNVIGNLSKELEVHQKNFNELKEELSKAKKRQIYLEETYGGSMRELELLLDNFQVDPKASLKSSTGSRGKKESSKAPAPSTVLESLRITLMEYKKRLDDTTEELGKMKKTSDSLHKEIDQCKEMIWAKDKALEDAQKNYTRTAKELNRIRSEYGELESSMTKLKLNLQSTSTNSNKDRKRIQELSEEIMKLVKRHKADDEEKMAYLHGMYQRLLAGRVMVSTKDPGVQQFTWADLTSLVYEQMCQLVTSVQRSEEKIRHLEEALRTKEESVEEMQKSHEDQLNKLTALTKERELSWQKQKEEIEAHYSQLLSEVQSRSKKSQAMADQAWEKIRMTGSVQQGLETECHDLRSQTLEAQRQSKALLATCSLLAGALYPTFSRQNYLSQQRKMLEDQINSWEFCRERMELLVGTLSSEMKAVEEQRLNEPSKLEKPAKRHPLLTFRIGAVAVIAANRLRYLGRGNNRLFVTYDAGVSNQTGIVVCTGGVKPVSREFSGIRDETDTESEQREIQMAALKWMSSSELLSTVMSSMSDLLEVMDGIKEKDKASPGECRALVNAARNSFTKLVDKMCRHFEGMSGQPSVSNRDRNSLARQINRGLAKVCMGKTLEQKRQMAPVHELLGALQNHILDFTQRLHSVEVERRNLVLELNQLREECGDLPHREEVARLQEELNHIRDAELQFVGMDKFESVCQELNNALRREQQAQHLLVEQSKQLEELTLRLDVYTTEGMEKEQTLSEAVHGLTESKMELKKKEQTLRQMNRQLATSESEKKALQNNIFDAEKALRTVARDKEILTQYIKAVECALEQAKKELALARGFGGQDSTLSKILLSSDFIPTDVGKAGPELIACQNLVGAFVDAQNQAYSKIRALENEVESHRQHIGTLKRELADAVRREYEEQPEIPTKDVNRSHSNNTLRDPDMTSSESFMPIKEDSEMSFMVSKPATPKARLYGESPKKSDRSPKFQTPVKHNRANNIRPKAFEPHGRKIQTYLALTSCAKDIKISKVNGRFISLIPSFAQINSSCSSMIIPQRWHSDEGHDKKPKRKKGKTPAGKFDDSTELETEEVVNMTVEQEPLERFPDDKNPLTGEIGGPRGPEPTRYGDWERKGRVTDF</sequence>
<evidence type="ECO:0000313" key="4">
    <source>
        <dbReference type="EMBL" id="KAK3097702.1"/>
    </source>
</evidence>
<feature type="region of interest" description="Disordered" evidence="3">
    <location>
        <begin position="1341"/>
        <end position="1361"/>
    </location>
</feature>
<gene>
    <name evidence="4" type="ORF">FSP39_012278</name>
</gene>
<feature type="region of interest" description="Disordered" evidence="3">
    <location>
        <begin position="1425"/>
        <end position="1506"/>
    </location>
</feature>
<proteinExistence type="inferred from homology"/>
<dbReference type="EMBL" id="VSWD01000007">
    <property type="protein sequence ID" value="KAK3097702.1"/>
    <property type="molecule type" value="Genomic_DNA"/>
</dbReference>
<organism evidence="4 5">
    <name type="scientific">Pinctada imbricata</name>
    <name type="common">Atlantic pearl-oyster</name>
    <name type="synonym">Pinctada martensii</name>
    <dbReference type="NCBI Taxonomy" id="66713"/>
    <lineage>
        <taxon>Eukaryota</taxon>
        <taxon>Metazoa</taxon>
        <taxon>Spiralia</taxon>
        <taxon>Lophotrochozoa</taxon>
        <taxon>Mollusca</taxon>
        <taxon>Bivalvia</taxon>
        <taxon>Autobranchia</taxon>
        <taxon>Pteriomorphia</taxon>
        <taxon>Pterioida</taxon>
        <taxon>Pterioidea</taxon>
        <taxon>Pteriidae</taxon>
        <taxon>Pinctada</taxon>
    </lineage>
</organism>
<feature type="compositionally biased region" description="Polar residues" evidence="3">
    <location>
        <begin position="1303"/>
        <end position="1319"/>
    </location>
</feature>
<keyword evidence="2" id="KW-0175">Coiled coil</keyword>